<dbReference type="PROSITE" id="PS51704">
    <property type="entry name" value="GP_PDE"/>
    <property type="match status" value="1"/>
</dbReference>
<proteinExistence type="predicted"/>
<evidence type="ECO:0000259" key="1">
    <source>
        <dbReference type="PROSITE" id="PS51704"/>
    </source>
</evidence>
<reference evidence="2 3" key="1">
    <citation type="submission" date="2020-12" db="EMBL/GenBank/DDBJ databases">
        <title>WGS of Thermoactinomyces spp.</title>
        <authorList>
            <person name="Cheng K."/>
        </authorList>
    </citation>
    <scope>NUCLEOTIDE SEQUENCE [LARGE SCALE GENOMIC DNA]</scope>
    <source>
        <strain evidence="3">CICC 10671\DSM 43846</strain>
    </source>
</reference>
<dbReference type="PANTHER" id="PTHR43805">
    <property type="entry name" value="GLYCEROPHOSPHORYL DIESTER PHOSPHODIESTERASE"/>
    <property type="match status" value="1"/>
</dbReference>
<dbReference type="GO" id="GO:0008081">
    <property type="term" value="F:phosphoric diester hydrolase activity"/>
    <property type="evidence" value="ECO:0007669"/>
    <property type="project" value="InterPro"/>
</dbReference>
<dbReference type="EMBL" id="JAECVW010000012">
    <property type="protein sequence ID" value="MBH8596280.1"/>
    <property type="molecule type" value="Genomic_DNA"/>
</dbReference>
<dbReference type="RefSeq" id="WP_181732934.1">
    <property type="nucleotide sequence ID" value="NZ_JACEIR010000014.1"/>
</dbReference>
<dbReference type="Proteomes" id="UP000633619">
    <property type="component" value="Unassembled WGS sequence"/>
</dbReference>
<dbReference type="PANTHER" id="PTHR43805:SF1">
    <property type="entry name" value="GP-PDE DOMAIN-CONTAINING PROTEIN"/>
    <property type="match status" value="1"/>
</dbReference>
<protein>
    <submittedName>
        <fullName evidence="2">Glycerophosphodiester phosphodiesterase</fullName>
    </submittedName>
</protein>
<gene>
    <name evidence="2" type="ORF">I8U20_13305</name>
</gene>
<dbReference type="Pfam" id="PF03009">
    <property type="entry name" value="GDPD"/>
    <property type="match status" value="1"/>
</dbReference>
<dbReference type="GO" id="GO:0006629">
    <property type="term" value="P:lipid metabolic process"/>
    <property type="evidence" value="ECO:0007669"/>
    <property type="project" value="InterPro"/>
</dbReference>
<comment type="caution">
    <text evidence="2">The sequence shown here is derived from an EMBL/GenBank/DDBJ whole genome shotgun (WGS) entry which is preliminary data.</text>
</comment>
<evidence type="ECO:0000313" key="2">
    <source>
        <dbReference type="EMBL" id="MBH8596280.1"/>
    </source>
</evidence>
<feature type="domain" description="GP-PDE" evidence="1">
    <location>
        <begin position="41"/>
        <end position="326"/>
    </location>
</feature>
<dbReference type="AlphaFoldDB" id="A0A8I1DG55"/>
<dbReference type="InterPro" id="IPR030395">
    <property type="entry name" value="GP_PDE_dom"/>
</dbReference>
<dbReference type="SUPFAM" id="SSF51695">
    <property type="entry name" value="PLC-like phosphodiesterases"/>
    <property type="match status" value="1"/>
</dbReference>
<organism evidence="2 3">
    <name type="scientific">Thermoactinomyces intermedius</name>
    <dbReference type="NCBI Taxonomy" id="2024"/>
    <lineage>
        <taxon>Bacteria</taxon>
        <taxon>Bacillati</taxon>
        <taxon>Bacillota</taxon>
        <taxon>Bacilli</taxon>
        <taxon>Bacillales</taxon>
        <taxon>Thermoactinomycetaceae</taxon>
        <taxon>Thermoactinomyces</taxon>
    </lineage>
</organism>
<name>A0A8I1DG55_THEIN</name>
<evidence type="ECO:0000313" key="3">
    <source>
        <dbReference type="Proteomes" id="UP000633619"/>
    </source>
</evidence>
<accession>A0A8I1DG55</accession>
<dbReference type="InterPro" id="IPR017946">
    <property type="entry name" value="PLC-like_Pdiesterase_TIM-brl"/>
</dbReference>
<dbReference type="CDD" id="cd08613">
    <property type="entry name" value="GDPD_GDE4_like_1"/>
    <property type="match status" value="1"/>
</dbReference>
<keyword evidence="3" id="KW-1185">Reference proteome</keyword>
<dbReference type="Gene3D" id="3.20.20.190">
    <property type="entry name" value="Phosphatidylinositol (PI) phosphodiesterase"/>
    <property type="match status" value="1"/>
</dbReference>
<sequence length="328" mass="37185">MKGIKKSKRKWIWILVVLLLFVSLVYVNNTSLLAKPRSGNPYLIAHRGLAQTFDLEGVENDTCTAERIHPPEHPFLENTLPSMRAAFQAGADMVELDVQLTKDHQFAVFHDHMLECRTNAMGKVRDYTMGELKKLDVGYGYTADGGKTYPFRGKGVGLMPSLDEVLQAFPDKMLLIHVKSNDPQEGIVLAEKLKPLPKDRLRQLAVYGGDQPVEALEKQLPELRTMSKASLKSCLLSYLAVGWSGYVPASCRQTQVHIPDEIAPWLWGWPDRFLERMDRVDTRVILVKGSGGFSDGFDQTEDISRLPEGYDRWIWTNRIDRIAPLFKD</sequence>